<keyword evidence="3" id="KW-0378">Hydrolase</keyword>
<dbReference type="PANTHER" id="PTHR43788">
    <property type="entry name" value="DNA2/NAM7 HELICASE FAMILY MEMBER"/>
    <property type="match status" value="1"/>
</dbReference>
<evidence type="ECO:0000256" key="4">
    <source>
        <dbReference type="ARBA" id="ARBA00022806"/>
    </source>
</evidence>
<evidence type="ECO:0000256" key="2">
    <source>
        <dbReference type="ARBA" id="ARBA00022741"/>
    </source>
</evidence>
<keyword evidence="2" id="KW-0547">Nucleotide-binding</keyword>
<dbReference type="InterPro" id="IPR041679">
    <property type="entry name" value="DNA2/NAM7-like_C"/>
</dbReference>
<evidence type="ECO:0000256" key="1">
    <source>
        <dbReference type="ARBA" id="ARBA00007913"/>
    </source>
</evidence>
<dbReference type="GO" id="GO:0016787">
    <property type="term" value="F:hydrolase activity"/>
    <property type="evidence" value="ECO:0007669"/>
    <property type="project" value="UniProtKB-KW"/>
</dbReference>
<dbReference type="EMBL" id="JADUOV010000003">
    <property type="protein sequence ID" value="MBH1789293.1"/>
    <property type="molecule type" value="Genomic_DNA"/>
</dbReference>
<keyword evidence="6" id="KW-0175">Coiled coil</keyword>
<evidence type="ECO:0000256" key="3">
    <source>
        <dbReference type="ARBA" id="ARBA00022801"/>
    </source>
</evidence>
<evidence type="ECO:0000313" key="10">
    <source>
        <dbReference type="EMBL" id="MBH1789293.1"/>
    </source>
</evidence>
<dbReference type="GO" id="GO:0043139">
    <property type="term" value="F:5'-3' DNA helicase activity"/>
    <property type="evidence" value="ECO:0007669"/>
    <property type="project" value="TreeGrafter"/>
</dbReference>
<feature type="domain" description="DNA2/NAM7 helicase-like C-terminal" evidence="9">
    <location>
        <begin position="936"/>
        <end position="1122"/>
    </location>
</feature>
<dbReference type="Gene3D" id="3.40.50.300">
    <property type="entry name" value="P-loop containing nucleotide triphosphate hydrolases"/>
    <property type="match status" value="3"/>
</dbReference>
<keyword evidence="5" id="KW-0067">ATP-binding</keyword>
<evidence type="ECO:0000256" key="6">
    <source>
        <dbReference type="SAM" id="Coils"/>
    </source>
</evidence>
<dbReference type="RefSeq" id="WP_049405274.1">
    <property type="nucleotide sequence ID" value="NZ_JANKBX010000004.1"/>
</dbReference>
<dbReference type="Proteomes" id="UP000634179">
    <property type="component" value="Unassembled WGS sequence"/>
</dbReference>
<feature type="region of interest" description="Disordered" evidence="7">
    <location>
        <begin position="226"/>
        <end position="266"/>
    </location>
</feature>
<protein>
    <recommendedName>
        <fullName evidence="12">Helicase</fullName>
    </recommendedName>
</protein>
<evidence type="ECO:0000256" key="5">
    <source>
        <dbReference type="ARBA" id="ARBA00022840"/>
    </source>
</evidence>
<comment type="caution">
    <text evidence="10">The sequence shown here is derived from an EMBL/GenBank/DDBJ whole genome shotgun (WGS) entry which is preliminary data.</text>
</comment>
<dbReference type="Pfam" id="PF13087">
    <property type="entry name" value="AAA_12"/>
    <property type="match status" value="1"/>
</dbReference>
<gene>
    <name evidence="10" type="ORF">I5V89_05325</name>
</gene>
<feature type="compositionally biased region" description="Acidic residues" evidence="7">
    <location>
        <begin position="249"/>
        <end position="266"/>
    </location>
</feature>
<proteinExistence type="inferred from homology"/>
<dbReference type="InterPro" id="IPR041677">
    <property type="entry name" value="DNA2/NAM7_AAA_11"/>
</dbReference>
<evidence type="ECO:0008006" key="12">
    <source>
        <dbReference type="Google" id="ProtNLM"/>
    </source>
</evidence>
<dbReference type="InterPro" id="IPR050534">
    <property type="entry name" value="Coronavir_polyprotein_1ab"/>
</dbReference>
<keyword evidence="4" id="KW-0347">Helicase</keyword>
<evidence type="ECO:0000313" key="11">
    <source>
        <dbReference type="Proteomes" id="UP000634179"/>
    </source>
</evidence>
<evidence type="ECO:0000259" key="9">
    <source>
        <dbReference type="Pfam" id="PF13087"/>
    </source>
</evidence>
<accession>A0AA41CH89</accession>
<feature type="compositionally biased region" description="Basic and acidic residues" evidence="7">
    <location>
        <begin position="226"/>
        <end position="238"/>
    </location>
</feature>
<sequence>MKEERRNTLQASHRAILSFWHRVEFFIPYDLQGQVLESKDADWSVRQLSRDQLERLDPKDLWSPPLPFGRRLSGFDVYLGIFDKAQLADITQRVLAETPSGDESLEQDERAELEGLTCAASLRASAEGVLQLGEISVSTVPWALGTISRRGLQGLDFDAFQASLEALKRDVATFRSAAATPAGEGEGPTPCSPDDLLRLLDILCNWSGHDSSAGDASAPLLVIRAKSVEDKPKPERAAKATPPGPDNEPTAEADDAEDDEAQPEEDAEISILNSFFVEDIARAIGALDQGKASAPLRTYLSPLPESRREDLYTPEGHALIADRLRPRHINRGHWPGDPAHTMSLMQQFAVNSIFEQVRDSGIFSVNGPPGTGKTTLLREVFAENIVRRARALSQYATPAAALGPAREVNFEGEKPCRVSPLKADLAGFEMVVASSNNAAVENISRDLPKRRSLGKPGGSRWRNSTGDVTFDYLRPLARNLLEWNGRGAYERPAADSDAWGLISCALGRKANREALVRAISRSAPKDGKTPAPKGYDRARHQSLWEWRDNPAAMSFQQARQAFGKADAIVNGLVEKLDRLASLSREISGNDEESFCRQTTSQLRDAQRAHEEAAQQCRALEGQRSRSDEQLALLKAQRILLREEKPGWWARIFDRQRAHSHAAAMVQNADHQHRWTQRGLELGTQCDTAQQHLGRTASTQAEASAAAQARAQQWAGMTQQLEQLKAEFGTASHPADAAQLEDQDWQIKGVWNSEQLNEQRANLFVAALQLHQAWLHEVVQKGGGFAQNVIALCHLLSGKRLQEPRDALAIWQSLFMIVPVVSSTFASVARQFRHLGPDSIGWLFIDEAGQAVPQAAVGALLRSRRAVVVGDPLQIEPVFTVPVKLLQALGRTSALPAGVNVSPDKTSVQVLADEANPLGARMESGGSPLWIGSPLRVHRRCVEPMFSIANTIAYEGKMIFSNPWEPSAARPPADSLDIGSSAWVHAPGRTSDKQVVPCQIDLVQQALAALYHSTGSLPPVYIISPFKRIKNALLERLRSQDAWLGPDAPPGTQAPRTTELRTWCRERVGTVHTFQGKEESIVWMVLGCDTDTVGAAHWASSKPNLLNVAVTRAQHRCFLIGDTALWGGLRHFSDAHAKQLPRITPAQFLGRMSIPRVQTR</sequence>
<dbReference type="GO" id="GO:0005524">
    <property type="term" value="F:ATP binding"/>
    <property type="evidence" value="ECO:0007669"/>
    <property type="project" value="UniProtKB-KW"/>
</dbReference>
<reference evidence="10" key="1">
    <citation type="submission" date="2020-11" db="EMBL/GenBank/DDBJ databases">
        <title>Enhanced detection system for hospital associated transmission using whole genome sequencing surveillance.</title>
        <authorList>
            <person name="Harrison L.H."/>
            <person name="Van Tyne D."/>
            <person name="Marsh J.W."/>
            <person name="Griffith M.P."/>
            <person name="Snyder D.J."/>
            <person name="Cooper V.S."/>
            <person name="Mustapha M."/>
        </authorList>
    </citation>
    <scope>NUCLEOTIDE SEQUENCE</scope>
    <source>
        <strain evidence="10">STEN00053</strain>
    </source>
</reference>
<dbReference type="Pfam" id="PF13086">
    <property type="entry name" value="AAA_11"/>
    <property type="match status" value="1"/>
</dbReference>
<evidence type="ECO:0000256" key="7">
    <source>
        <dbReference type="SAM" id="MobiDB-lite"/>
    </source>
</evidence>
<dbReference type="InterPro" id="IPR027417">
    <property type="entry name" value="P-loop_NTPase"/>
</dbReference>
<dbReference type="AlphaFoldDB" id="A0AA41CH89"/>
<name>A0AA41CH89_STEMA</name>
<feature type="coiled-coil region" evidence="6">
    <location>
        <begin position="595"/>
        <end position="636"/>
    </location>
</feature>
<dbReference type="PANTHER" id="PTHR43788:SF8">
    <property type="entry name" value="DNA-BINDING PROTEIN SMUBP-2"/>
    <property type="match status" value="1"/>
</dbReference>
<evidence type="ECO:0000259" key="8">
    <source>
        <dbReference type="Pfam" id="PF13086"/>
    </source>
</evidence>
<dbReference type="SUPFAM" id="SSF52540">
    <property type="entry name" value="P-loop containing nucleoside triphosphate hydrolases"/>
    <property type="match status" value="1"/>
</dbReference>
<organism evidence="10 11">
    <name type="scientific">Stenotrophomonas maltophilia</name>
    <name type="common">Pseudomonas maltophilia</name>
    <name type="synonym">Xanthomonas maltophilia</name>
    <dbReference type="NCBI Taxonomy" id="40324"/>
    <lineage>
        <taxon>Bacteria</taxon>
        <taxon>Pseudomonadati</taxon>
        <taxon>Pseudomonadota</taxon>
        <taxon>Gammaproteobacteria</taxon>
        <taxon>Lysobacterales</taxon>
        <taxon>Lysobacteraceae</taxon>
        <taxon>Stenotrophomonas</taxon>
        <taxon>Stenotrophomonas maltophilia group</taxon>
    </lineage>
</organism>
<comment type="similarity">
    <text evidence="1">Belongs to the DNA2/NAM7 helicase family.</text>
</comment>
<feature type="domain" description="DNA2/NAM7 helicase helicase" evidence="8">
    <location>
        <begin position="808"/>
        <end position="877"/>
    </location>
</feature>